<evidence type="ECO:0000256" key="2">
    <source>
        <dbReference type="SAM" id="Phobius"/>
    </source>
</evidence>
<evidence type="ECO:0000313" key="3">
    <source>
        <dbReference type="EMBL" id="WOT01295.1"/>
    </source>
</evidence>
<evidence type="ECO:0000256" key="1">
    <source>
        <dbReference type="SAM" id="MobiDB-lite"/>
    </source>
</evidence>
<feature type="transmembrane region" description="Helical" evidence="2">
    <location>
        <begin position="152"/>
        <end position="177"/>
    </location>
</feature>
<keyword evidence="2" id="KW-1133">Transmembrane helix</keyword>
<dbReference type="AlphaFoldDB" id="A0AAF1BY85"/>
<evidence type="ECO:0000313" key="4">
    <source>
        <dbReference type="Proteomes" id="UP000234560"/>
    </source>
</evidence>
<dbReference type="RefSeq" id="WP_101679197.1">
    <property type="nucleotide sequence ID" value="NZ_CP136958.1"/>
</dbReference>
<dbReference type="KEGG" id="cpyr:CYJ47_08380"/>
<feature type="transmembrane region" description="Helical" evidence="2">
    <location>
        <begin position="83"/>
        <end position="104"/>
    </location>
</feature>
<gene>
    <name evidence="3" type="ORF">CYJ47_08380</name>
</gene>
<dbReference type="Proteomes" id="UP000234560">
    <property type="component" value="Chromosome"/>
</dbReference>
<feature type="transmembrane region" description="Helical" evidence="2">
    <location>
        <begin position="276"/>
        <end position="297"/>
    </location>
</feature>
<feature type="transmembrane region" description="Helical" evidence="2">
    <location>
        <begin position="218"/>
        <end position="239"/>
    </location>
</feature>
<keyword evidence="2" id="KW-0812">Transmembrane</keyword>
<keyword evidence="2" id="KW-0472">Membrane</keyword>
<organism evidence="3 4">
    <name type="scientific">Corynebacterium pyruviciproducens</name>
    <dbReference type="NCBI Taxonomy" id="598660"/>
    <lineage>
        <taxon>Bacteria</taxon>
        <taxon>Bacillati</taxon>
        <taxon>Actinomycetota</taxon>
        <taxon>Actinomycetes</taxon>
        <taxon>Mycobacteriales</taxon>
        <taxon>Corynebacteriaceae</taxon>
        <taxon>Corynebacterium</taxon>
    </lineage>
</organism>
<feature type="transmembrane region" description="Helical" evidence="2">
    <location>
        <begin position="111"/>
        <end position="132"/>
    </location>
</feature>
<accession>A0AAF1BY85</accession>
<protein>
    <submittedName>
        <fullName evidence="3">Uncharacterized protein</fullName>
    </submittedName>
</protein>
<name>A0AAF1BY85_9CORY</name>
<proteinExistence type="predicted"/>
<feature type="region of interest" description="Disordered" evidence="1">
    <location>
        <begin position="1"/>
        <end position="34"/>
    </location>
</feature>
<dbReference type="EMBL" id="CP136958">
    <property type="protein sequence ID" value="WOT01295.1"/>
    <property type="molecule type" value="Genomic_DNA"/>
</dbReference>
<sequence>MTNSNDPFGQSPLDGDRTPEGFDTPGDRSASGASYQLYPQFEGEPGYQPFTYTEPDEEMVQSNGQVTPVGAIGFGFSRFFKNFLPWIGWMLITFAVSFAVSVAIRTPTGQLIGGSISGILSVVFACILLTGAVKSVDRVKLPFGEFPKDVAWLQIIVVSIISGLIGTFISVGIFFLLPTTRGFLNKLITLDWDSLDGYAPDDPAAASKVFELLGQLPWGGFGLSIIVVVIIGVLLAPLLEYWTYYAADRRAGIGGSISGGFNDGLKNYANVLGFEIVAGLITLVIGAVSFGILLPLVQGPVMIGRALVYRQMSKGNIPATVVQ</sequence>
<reference evidence="3" key="1">
    <citation type="submission" date="2017-12" db="EMBL/GenBank/DDBJ databases">
        <authorList>
            <person name="Thomas-White K."/>
            <person name="Wolfe A.J."/>
        </authorList>
    </citation>
    <scope>NUCLEOTIDE SEQUENCE</scope>
    <source>
        <strain evidence="3">UMB0763</strain>
    </source>
</reference>
<reference evidence="3" key="2">
    <citation type="submission" date="2023-10" db="EMBL/GenBank/DDBJ databases">
        <authorList>
            <person name="Choi B."/>
        </authorList>
    </citation>
    <scope>NUCLEOTIDE SEQUENCE</scope>
    <source>
        <strain evidence="3">UMB0763</strain>
    </source>
</reference>